<reference evidence="5 6" key="1">
    <citation type="submission" date="2018-07" db="EMBL/GenBank/DDBJ databases">
        <title>Genomic Encyclopedia of Type Strains, Phase IV (KMG-IV): sequencing the most valuable type-strain genomes for metagenomic binning, comparative biology and taxonomic classification.</title>
        <authorList>
            <person name="Goeker M."/>
        </authorList>
    </citation>
    <scope>NUCLEOTIDE SEQUENCE [LARGE SCALE GENOMIC DNA]</scope>
    <source>
        <strain evidence="5 6">DSM 26725</strain>
    </source>
</reference>
<dbReference type="Proteomes" id="UP000256310">
    <property type="component" value="Unassembled WGS sequence"/>
</dbReference>
<sequence length="175" mass="19008">MADPPSPIPPATGLSSPASPLFLREPEIRRGIELLFFAYGELMRSGDAILAAQGLGRAHHRALYFIARKPGLAVGELINLLGITKQSLGRVLGELEERGLITREQGQRDRRQILVRPSKGGAALEAELFAVFREKMVASYSHAGPAAVTGFWTVLEELLTNAMRGRAADLANRSH</sequence>
<dbReference type="InterPro" id="IPR036390">
    <property type="entry name" value="WH_DNA-bd_sf"/>
</dbReference>
<dbReference type="PANTHER" id="PTHR33164">
    <property type="entry name" value="TRANSCRIPTIONAL REGULATOR, MARR FAMILY"/>
    <property type="match status" value="1"/>
</dbReference>
<dbReference type="InterPro" id="IPR039422">
    <property type="entry name" value="MarR/SlyA-like"/>
</dbReference>
<proteinExistence type="predicted"/>
<keyword evidence="3" id="KW-0804">Transcription</keyword>
<dbReference type="GO" id="GO:0006950">
    <property type="term" value="P:response to stress"/>
    <property type="evidence" value="ECO:0007669"/>
    <property type="project" value="TreeGrafter"/>
</dbReference>
<dbReference type="SUPFAM" id="SSF46785">
    <property type="entry name" value="Winged helix' DNA-binding domain"/>
    <property type="match status" value="1"/>
</dbReference>
<organism evidence="5 6">
    <name type="scientific">Parasphingopyxis lamellibrachiae</name>
    <dbReference type="NCBI Taxonomy" id="680125"/>
    <lineage>
        <taxon>Bacteria</taxon>
        <taxon>Pseudomonadati</taxon>
        <taxon>Pseudomonadota</taxon>
        <taxon>Alphaproteobacteria</taxon>
        <taxon>Sphingomonadales</taxon>
        <taxon>Sphingomonadaceae</taxon>
        <taxon>Parasphingopyxis</taxon>
    </lineage>
</organism>
<dbReference type="OrthoDB" id="9799368at2"/>
<comment type="caution">
    <text evidence="5">The sequence shown here is derived from an EMBL/GenBank/DDBJ whole genome shotgun (WGS) entry which is preliminary data.</text>
</comment>
<evidence type="ECO:0000313" key="6">
    <source>
        <dbReference type="Proteomes" id="UP000256310"/>
    </source>
</evidence>
<evidence type="ECO:0000259" key="4">
    <source>
        <dbReference type="PROSITE" id="PS50995"/>
    </source>
</evidence>
<keyword evidence="6" id="KW-1185">Reference proteome</keyword>
<dbReference type="GO" id="GO:0003677">
    <property type="term" value="F:DNA binding"/>
    <property type="evidence" value="ECO:0007669"/>
    <property type="project" value="UniProtKB-KW"/>
</dbReference>
<dbReference type="PROSITE" id="PS01117">
    <property type="entry name" value="HTH_MARR_1"/>
    <property type="match status" value="1"/>
</dbReference>
<dbReference type="PRINTS" id="PR00598">
    <property type="entry name" value="HTHMARR"/>
</dbReference>
<protein>
    <submittedName>
        <fullName evidence="5">Transcriptional regulator</fullName>
    </submittedName>
</protein>
<dbReference type="Gene3D" id="1.10.10.10">
    <property type="entry name" value="Winged helix-like DNA-binding domain superfamily/Winged helix DNA-binding domain"/>
    <property type="match status" value="1"/>
</dbReference>
<evidence type="ECO:0000313" key="5">
    <source>
        <dbReference type="EMBL" id="RED16092.1"/>
    </source>
</evidence>
<evidence type="ECO:0000256" key="1">
    <source>
        <dbReference type="ARBA" id="ARBA00023015"/>
    </source>
</evidence>
<dbReference type="InterPro" id="IPR023187">
    <property type="entry name" value="Tscrpt_reg_MarR-type_CS"/>
</dbReference>
<feature type="domain" description="HTH marR-type" evidence="4">
    <location>
        <begin position="25"/>
        <end position="160"/>
    </location>
</feature>
<keyword evidence="2" id="KW-0238">DNA-binding</keyword>
<keyword evidence="1" id="KW-0805">Transcription regulation</keyword>
<accession>A0A3D9FEV0</accession>
<dbReference type="SMART" id="SM00347">
    <property type="entry name" value="HTH_MARR"/>
    <property type="match status" value="1"/>
</dbReference>
<dbReference type="EMBL" id="QRDP01000004">
    <property type="protein sequence ID" value="RED16092.1"/>
    <property type="molecule type" value="Genomic_DNA"/>
</dbReference>
<evidence type="ECO:0000256" key="3">
    <source>
        <dbReference type="ARBA" id="ARBA00023163"/>
    </source>
</evidence>
<dbReference type="GO" id="GO:0003700">
    <property type="term" value="F:DNA-binding transcription factor activity"/>
    <property type="evidence" value="ECO:0007669"/>
    <property type="project" value="InterPro"/>
</dbReference>
<dbReference type="InterPro" id="IPR000835">
    <property type="entry name" value="HTH_MarR-typ"/>
</dbReference>
<dbReference type="RefSeq" id="WP_116235537.1">
    <property type="nucleotide sequence ID" value="NZ_QRDP01000004.1"/>
</dbReference>
<dbReference type="PANTHER" id="PTHR33164:SF44">
    <property type="entry name" value="TRANSCRIPTIONAL REGULATORY PROTEIN"/>
    <property type="match status" value="1"/>
</dbReference>
<name>A0A3D9FEV0_9SPHN</name>
<gene>
    <name evidence="5" type="ORF">DFR46_1105</name>
</gene>
<dbReference type="PROSITE" id="PS50995">
    <property type="entry name" value="HTH_MARR_2"/>
    <property type="match status" value="1"/>
</dbReference>
<dbReference type="InterPro" id="IPR036388">
    <property type="entry name" value="WH-like_DNA-bd_sf"/>
</dbReference>
<dbReference type="Pfam" id="PF12802">
    <property type="entry name" value="MarR_2"/>
    <property type="match status" value="1"/>
</dbReference>
<evidence type="ECO:0000256" key="2">
    <source>
        <dbReference type="ARBA" id="ARBA00023125"/>
    </source>
</evidence>
<dbReference type="AlphaFoldDB" id="A0A3D9FEV0"/>